<name>A0A7R9BH30_9CRUS</name>
<proteinExistence type="predicted"/>
<feature type="compositionally biased region" description="Polar residues" evidence="1">
    <location>
        <begin position="96"/>
        <end position="113"/>
    </location>
</feature>
<gene>
    <name evidence="2" type="ORF">NMOB1V02_LOCUS2334</name>
</gene>
<accession>A0A7R9BH30</accession>
<evidence type="ECO:0000256" key="1">
    <source>
        <dbReference type="SAM" id="MobiDB-lite"/>
    </source>
</evidence>
<sequence>MRMQQAAPSPFPMMIPPNVAIGDNDDLPVTVAFGVISKLCEKCLMEIGYVAPEGIVESVFKRIVEEDARVNGETNLAGNSTMESDETESSGESSMASTIPATNSDSKPVSVTIETGHHHHSHEEATMSAAFVRIAGMFEPMLNAWRRRLRFWEKSAAIIDSPEHANMIDSFTEDEMKKMAKCVIKQIGMQLRERIRSELAPMQALKDRLFPASDSVANTATNSSSSIL</sequence>
<organism evidence="2">
    <name type="scientific">Notodromas monacha</name>
    <dbReference type="NCBI Taxonomy" id="399045"/>
    <lineage>
        <taxon>Eukaryota</taxon>
        <taxon>Metazoa</taxon>
        <taxon>Ecdysozoa</taxon>
        <taxon>Arthropoda</taxon>
        <taxon>Crustacea</taxon>
        <taxon>Oligostraca</taxon>
        <taxon>Ostracoda</taxon>
        <taxon>Podocopa</taxon>
        <taxon>Podocopida</taxon>
        <taxon>Cypridocopina</taxon>
        <taxon>Cypridoidea</taxon>
        <taxon>Cyprididae</taxon>
        <taxon>Notodromas</taxon>
    </lineage>
</organism>
<dbReference type="AlphaFoldDB" id="A0A7R9BH30"/>
<keyword evidence="3" id="KW-1185">Reference proteome</keyword>
<feature type="region of interest" description="Disordered" evidence="1">
    <location>
        <begin position="73"/>
        <end position="124"/>
    </location>
</feature>
<dbReference type="Proteomes" id="UP000678499">
    <property type="component" value="Unassembled WGS sequence"/>
</dbReference>
<dbReference type="EMBL" id="OA882296">
    <property type="protein sequence ID" value="CAD7274503.1"/>
    <property type="molecule type" value="Genomic_DNA"/>
</dbReference>
<dbReference type="EMBL" id="CAJPEX010000259">
    <property type="protein sequence ID" value="CAG0914655.1"/>
    <property type="molecule type" value="Genomic_DNA"/>
</dbReference>
<evidence type="ECO:0000313" key="2">
    <source>
        <dbReference type="EMBL" id="CAD7274503.1"/>
    </source>
</evidence>
<reference evidence="2" key="1">
    <citation type="submission" date="2020-11" db="EMBL/GenBank/DDBJ databases">
        <authorList>
            <person name="Tran Van P."/>
        </authorList>
    </citation>
    <scope>NUCLEOTIDE SEQUENCE</scope>
</reference>
<evidence type="ECO:0000313" key="3">
    <source>
        <dbReference type="Proteomes" id="UP000678499"/>
    </source>
</evidence>
<protein>
    <submittedName>
        <fullName evidence="2">Uncharacterized protein</fullName>
    </submittedName>
</protein>